<reference evidence="6" key="1">
    <citation type="submission" date="2009-01" db="EMBL/GenBank/DDBJ databases">
        <title>Complete sequence of chromosome Cyanothece sp. PCC 7425.</title>
        <authorList>
            <consortium name="US DOE Joint Genome Institute"/>
            <person name="Lucas S."/>
            <person name="Copeland A."/>
            <person name="Lapidus A."/>
            <person name="Glavina del Rio T."/>
            <person name="Dalin E."/>
            <person name="Tice H."/>
            <person name="Bruce D."/>
            <person name="Goodwin L."/>
            <person name="Pitluck S."/>
            <person name="Sims D."/>
            <person name="Meineke L."/>
            <person name="Brettin T."/>
            <person name="Detter J.C."/>
            <person name="Han C."/>
            <person name="Larimer F."/>
            <person name="Land M."/>
            <person name="Hauser L."/>
            <person name="Kyrpides N."/>
            <person name="Ovchinnikova G."/>
            <person name="Liberton M."/>
            <person name="Stoeckel J."/>
            <person name="Banerjee A."/>
            <person name="Singh A."/>
            <person name="Page L."/>
            <person name="Sato H."/>
            <person name="Zhao L."/>
            <person name="Sherman L."/>
            <person name="Pakrasi H."/>
            <person name="Richardson P."/>
        </authorList>
    </citation>
    <scope>NUCLEOTIDE SEQUENCE</scope>
    <source>
        <strain evidence="6">PCC 7425</strain>
    </source>
</reference>
<dbReference type="AlphaFoldDB" id="B8HU58"/>
<dbReference type="CDD" id="cd00090">
    <property type="entry name" value="HTH_ARSR"/>
    <property type="match status" value="1"/>
</dbReference>
<dbReference type="Gene3D" id="1.10.10.10">
    <property type="entry name" value="Winged helix-like DNA-binding domain superfamily/Winged helix DNA-binding domain"/>
    <property type="match status" value="1"/>
</dbReference>
<evidence type="ECO:0000256" key="1">
    <source>
        <dbReference type="ARBA" id="ARBA00023015"/>
    </source>
</evidence>
<keyword evidence="1" id="KW-0805">Transcription regulation</keyword>
<dbReference type="HOGENOM" id="CLU_097806_6_1_3"/>
<dbReference type="InterPro" id="IPR036388">
    <property type="entry name" value="WH-like_DNA-bd_sf"/>
</dbReference>
<name>B8HU58_CYAP4</name>
<dbReference type="KEGG" id="cyn:Cyan7425_2040"/>
<dbReference type="SMART" id="SM00418">
    <property type="entry name" value="HTH_ARSR"/>
    <property type="match status" value="1"/>
</dbReference>
<keyword evidence="3" id="KW-0804">Transcription</keyword>
<evidence type="ECO:0000256" key="2">
    <source>
        <dbReference type="ARBA" id="ARBA00023125"/>
    </source>
</evidence>
<dbReference type="InterPro" id="IPR001845">
    <property type="entry name" value="HTH_ArsR_DNA-bd_dom"/>
</dbReference>
<dbReference type="InterPro" id="IPR051081">
    <property type="entry name" value="HTH_MetalResp_TranReg"/>
</dbReference>
<organism evidence="6">
    <name type="scientific">Cyanothece sp. (strain PCC 7425 / ATCC 29141)</name>
    <dbReference type="NCBI Taxonomy" id="395961"/>
    <lineage>
        <taxon>Bacteria</taxon>
        <taxon>Bacillati</taxon>
        <taxon>Cyanobacteriota</taxon>
        <taxon>Cyanophyceae</taxon>
        <taxon>Gomontiellales</taxon>
        <taxon>Cyanothecaceae</taxon>
        <taxon>Cyanothece</taxon>
    </lineage>
</organism>
<dbReference type="GO" id="GO:0003700">
    <property type="term" value="F:DNA-binding transcription factor activity"/>
    <property type="evidence" value="ECO:0007669"/>
    <property type="project" value="InterPro"/>
</dbReference>
<evidence type="ECO:0000313" key="6">
    <source>
        <dbReference type="EMBL" id="ACL44403.1"/>
    </source>
</evidence>
<dbReference type="EMBL" id="CP001344">
    <property type="protein sequence ID" value="ACL44403.1"/>
    <property type="molecule type" value="Genomic_DNA"/>
</dbReference>
<dbReference type="Pfam" id="PF01022">
    <property type="entry name" value="HTH_5"/>
    <property type="match status" value="1"/>
</dbReference>
<dbReference type="PANTHER" id="PTHR33154:SF33">
    <property type="entry name" value="TRANSCRIPTIONAL REPRESSOR SDPR"/>
    <property type="match status" value="1"/>
</dbReference>
<evidence type="ECO:0000256" key="3">
    <source>
        <dbReference type="ARBA" id="ARBA00023163"/>
    </source>
</evidence>
<dbReference type="InterPro" id="IPR036390">
    <property type="entry name" value="WH_DNA-bd_sf"/>
</dbReference>
<dbReference type="STRING" id="395961.Cyan7425_2040"/>
<evidence type="ECO:0000256" key="4">
    <source>
        <dbReference type="SAM" id="MobiDB-lite"/>
    </source>
</evidence>
<feature type="domain" description="HTH arsR-type" evidence="5">
    <location>
        <begin position="28"/>
        <end position="120"/>
    </location>
</feature>
<dbReference type="eggNOG" id="COG0640">
    <property type="taxonomic scope" value="Bacteria"/>
</dbReference>
<sequence length="120" mass="13675">MGRSDGVMEGNGTELPGNEAGSSMDTDLHIDHFEELAKQFKVLAEPARLQILSALCHQERSVQDICQRTGLHQGNVSKHLRLMKDAGVVNCRRVGVWRYYRVVDQDLLDLCSQRQKHRQF</sequence>
<dbReference type="SUPFAM" id="SSF46785">
    <property type="entry name" value="Winged helix' DNA-binding domain"/>
    <property type="match status" value="1"/>
</dbReference>
<dbReference type="PRINTS" id="PR00778">
    <property type="entry name" value="HTHARSR"/>
</dbReference>
<keyword evidence="2" id="KW-0238">DNA-binding</keyword>
<gene>
    <name evidence="6" type="ordered locus">Cyan7425_2040</name>
</gene>
<evidence type="ECO:0000259" key="5">
    <source>
        <dbReference type="PROSITE" id="PS50987"/>
    </source>
</evidence>
<dbReference type="PANTHER" id="PTHR33154">
    <property type="entry name" value="TRANSCRIPTIONAL REGULATOR, ARSR FAMILY"/>
    <property type="match status" value="1"/>
</dbReference>
<proteinExistence type="predicted"/>
<dbReference type="PROSITE" id="PS50987">
    <property type="entry name" value="HTH_ARSR_2"/>
    <property type="match status" value="1"/>
</dbReference>
<dbReference type="GO" id="GO:0003677">
    <property type="term" value="F:DNA binding"/>
    <property type="evidence" value="ECO:0007669"/>
    <property type="project" value="UniProtKB-KW"/>
</dbReference>
<accession>B8HU58</accession>
<dbReference type="NCBIfam" id="NF033788">
    <property type="entry name" value="HTH_metalloreg"/>
    <property type="match status" value="1"/>
</dbReference>
<protein>
    <submittedName>
        <fullName evidence="6">Transcriptional regulator, ArsR family</fullName>
    </submittedName>
</protein>
<dbReference type="InterPro" id="IPR011991">
    <property type="entry name" value="ArsR-like_HTH"/>
</dbReference>
<feature type="region of interest" description="Disordered" evidence="4">
    <location>
        <begin position="1"/>
        <end position="24"/>
    </location>
</feature>